<gene>
    <name evidence="1" type="ordered locus">Srot_2934</name>
</gene>
<reference evidence="1 2" key="1">
    <citation type="journal article" date="2010" name="Stand. Genomic Sci.">
        <title>Complete genome sequence of Segniliparus rotundus type strain (CDC 1076).</title>
        <authorList>
            <person name="Sikorski J."/>
            <person name="Lapidus A."/>
            <person name="Copeland A."/>
            <person name="Misra M."/>
            <person name="Glavina Del Rio T."/>
            <person name="Nolan M."/>
            <person name="Lucas S."/>
            <person name="Chen F."/>
            <person name="Tice H."/>
            <person name="Cheng J.F."/>
            <person name="Jando M."/>
            <person name="Schneider S."/>
            <person name="Bruce D."/>
            <person name="Goodwin L."/>
            <person name="Pitluck S."/>
            <person name="Liolios K."/>
            <person name="Mikhailova N."/>
            <person name="Pati A."/>
            <person name="Ivanova N."/>
            <person name="Mavromatis K."/>
            <person name="Chen A."/>
            <person name="Palaniappan K."/>
            <person name="Chertkov O."/>
            <person name="Land M."/>
            <person name="Hauser L."/>
            <person name="Chang Y.J."/>
            <person name="Jeffries C.D."/>
            <person name="Brettin T."/>
            <person name="Detter J.C."/>
            <person name="Han C."/>
            <person name="Rohde M."/>
            <person name="Goker M."/>
            <person name="Bristow J."/>
            <person name="Eisen J.A."/>
            <person name="Markowitz V."/>
            <person name="Hugenholtz P."/>
            <person name="Kyrpides N.C."/>
            <person name="Klenk H.P."/>
        </authorList>
    </citation>
    <scope>NUCLEOTIDE SEQUENCE [LARGE SCALE GENOMIC DNA]</scope>
    <source>
        <strain evidence="2">ATCC BAA-972 / CDC 1076 / CIP 108378 / DSM 44985 / JCM 13578</strain>
    </source>
</reference>
<proteinExistence type="predicted"/>
<name>D6ZDV6_SEGRD</name>
<organism evidence="1 2">
    <name type="scientific">Segniliparus rotundus (strain ATCC BAA-972 / CDC 1076 / CIP 108378 / DSM 44985 / JCM 13578)</name>
    <dbReference type="NCBI Taxonomy" id="640132"/>
    <lineage>
        <taxon>Bacteria</taxon>
        <taxon>Bacillati</taxon>
        <taxon>Actinomycetota</taxon>
        <taxon>Actinomycetes</taxon>
        <taxon>Mycobacteriales</taxon>
        <taxon>Segniliparaceae</taxon>
        <taxon>Segniliparus</taxon>
    </lineage>
</organism>
<dbReference type="RefSeq" id="WP_013139810.1">
    <property type="nucleotide sequence ID" value="NC_014168.1"/>
</dbReference>
<dbReference type="AlphaFoldDB" id="D6ZDV6"/>
<dbReference type="STRING" id="640132.Srot_2934"/>
<dbReference type="EMBL" id="CP001958">
    <property type="protein sequence ID" value="ADG99363.1"/>
    <property type="molecule type" value="Genomic_DNA"/>
</dbReference>
<dbReference type="Proteomes" id="UP000002247">
    <property type="component" value="Chromosome"/>
</dbReference>
<evidence type="ECO:0000313" key="1">
    <source>
        <dbReference type="EMBL" id="ADG99363.1"/>
    </source>
</evidence>
<dbReference type="KEGG" id="srt:Srot_2934"/>
<protein>
    <submittedName>
        <fullName evidence="1">Uncharacterized protein</fullName>
    </submittedName>
</protein>
<sequence length="314" mass="34911">MTIAREPYEADLAEKAVQVREALLKQADDEREKAGWHAGRDEENLAAHAAFDSYALETEQTSRFVAMAKFEARSENPVAWLTVDSQGYPVKLSLGHQSGTSTANMVIACQREARAERDWRVRAVLRRRGELAEKDQQGADERDLGSIPDDDMRDALMADREIFEKWLRIAGDSSHADHALAVAKLHAYLDGSAKVHWIANASGSGACCATVDGTGLVTSVDVSGFSSMESLKLGWLMRWTGFRAREWRAARVKPLRGKLANLGAGAQTDLSLLDVPEPPLWPEREEEGMYEARDRWLAAARFDVQPDYSRGYGF</sequence>
<dbReference type="HOGENOM" id="CLU_885335_0_0_11"/>
<evidence type="ECO:0000313" key="2">
    <source>
        <dbReference type="Proteomes" id="UP000002247"/>
    </source>
</evidence>
<keyword evidence="2" id="KW-1185">Reference proteome</keyword>
<accession>D6ZDV6</accession>